<reference evidence="5 6" key="1">
    <citation type="submission" date="2018-07" db="EMBL/GenBank/DDBJ databases">
        <title>Genomic Encyclopedia of Type Strains, Phase III (KMG-III): the genomes of soil and plant-associated and newly described type strains.</title>
        <authorList>
            <person name="Whitman W."/>
        </authorList>
    </citation>
    <scope>NUCLEOTIDE SEQUENCE [LARGE SCALE GENOMIC DNA]</scope>
    <source>
        <strain evidence="5 6">CECT 8525</strain>
    </source>
</reference>
<dbReference type="Gene3D" id="3.40.50.150">
    <property type="entry name" value="Vaccinia Virus protein VP39"/>
    <property type="match status" value="1"/>
</dbReference>
<dbReference type="OrthoDB" id="8153637at2"/>
<dbReference type="GO" id="GO:0010420">
    <property type="term" value="F:polyprenyldihydroxybenzoate methyltransferase activity"/>
    <property type="evidence" value="ECO:0007669"/>
    <property type="project" value="TreeGrafter"/>
</dbReference>
<dbReference type="SUPFAM" id="SSF53335">
    <property type="entry name" value="S-adenosyl-L-methionine-dependent methyltransferases"/>
    <property type="match status" value="1"/>
</dbReference>
<keyword evidence="1 5" id="KW-0489">Methyltransferase</keyword>
<gene>
    <name evidence="5" type="ORF">DFP89_10182</name>
</gene>
<proteinExistence type="predicted"/>
<evidence type="ECO:0000313" key="6">
    <source>
        <dbReference type="Proteomes" id="UP000253345"/>
    </source>
</evidence>
<dbReference type="PANTHER" id="PTHR43464:SF19">
    <property type="entry name" value="UBIQUINONE BIOSYNTHESIS O-METHYLTRANSFERASE, MITOCHONDRIAL"/>
    <property type="match status" value="1"/>
</dbReference>
<keyword evidence="2 5" id="KW-0808">Transferase</keyword>
<dbReference type="InterPro" id="IPR029063">
    <property type="entry name" value="SAM-dependent_MTases_sf"/>
</dbReference>
<comment type="caution">
    <text evidence="5">The sequence shown here is derived from an EMBL/GenBank/DDBJ whole genome shotgun (WGS) entry which is preliminary data.</text>
</comment>
<evidence type="ECO:0000256" key="1">
    <source>
        <dbReference type="ARBA" id="ARBA00022603"/>
    </source>
</evidence>
<keyword evidence="3" id="KW-0949">S-adenosyl-L-methionine</keyword>
<protein>
    <submittedName>
        <fullName evidence="5">Methyltransferase family protein</fullName>
    </submittedName>
</protein>
<organism evidence="5 6">
    <name type="scientific">Paracoccus lutimaris</name>
    <dbReference type="NCBI Taxonomy" id="1490030"/>
    <lineage>
        <taxon>Bacteria</taxon>
        <taxon>Pseudomonadati</taxon>
        <taxon>Pseudomonadota</taxon>
        <taxon>Alphaproteobacteria</taxon>
        <taxon>Rhodobacterales</taxon>
        <taxon>Paracoccaceae</taxon>
        <taxon>Paracoccus</taxon>
    </lineage>
</organism>
<dbReference type="GO" id="GO:0032259">
    <property type="term" value="P:methylation"/>
    <property type="evidence" value="ECO:0007669"/>
    <property type="project" value="UniProtKB-KW"/>
</dbReference>
<evidence type="ECO:0000256" key="2">
    <source>
        <dbReference type="ARBA" id="ARBA00022679"/>
    </source>
</evidence>
<dbReference type="CDD" id="cd02440">
    <property type="entry name" value="AdoMet_MTases"/>
    <property type="match status" value="1"/>
</dbReference>
<keyword evidence="6" id="KW-1185">Reference proteome</keyword>
<sequence>MDNNGWDDSAEAWIADMGDKGDFSRRHVLDAPMLARIRGRGFRNALDVGCGEGRFCRMLAAEGIATSGIDPTARLLDAARARDPQGSYLQARAEALPFGDAGFDLVVSYLTLIDIDDYAAAIAEMARVLRPGGSLLIANLNSFSTAGDWTAEGKAASGFLIDNYLDSRAEWESWNGMLIRNWHRPFHLYMQALLQNGLRLAHFDEPAPTDGDAQTIARYRRAPWLHVMEWVRDEARAAF</sequence>
<dbReference type="Pfam" id="PF08241">
    <property type="entry name" value="Methyltransf_11"/>
    <property type="match status" value="1"/>
</dbReference>
<dbReference type="PANTHER" id="PTHR43464">
    <property type="entry name" value="METHYLTRANSFERASE"/>
    <property type="match status" value="1"/>
</dbReference>
<dbReference type="EMBL" id="QPJL01000001">
    <property type="protein sequence ID" value="RCW88649.1"/>
    <property type="molecule type" value="Genomic_DNA"/>
</dbReference>
<dbReference type="RefSeq" id="WP_114347409.1">
    <property type="nucleotide sequence ID" value="NZ_QPJL01000001.1"/>
</dbReference>
<feature type="domain" description="Methyltransferase type 11" evidence="4">
    <location>
        <begin position="46"/>
        <end position="137"/>
    </location>
</feature>
<evidence type="ECO:0000313" key="5">
    <source>
        <dbReference type="EMBL" id="RCW88649.1"/>
    </source>
</evidence>
<dbReference type="Proteomes" id="UP000253345">
    <property type="component" value="Unassembled WGS sequence"/>
</dbReference>
<evidence type="ECO:0000256" key="3">
    <source>
        <dbReference type="ARBA" id="ARBA00022691"/>
    </source>
</evidence>
<accession>A0A368Z9G9</accession>
<name>A0A368Z9G9_9RHOB</name>
<dbReference type="InterPro" id="IPR013216">
    <property type="entry name" value="Methyltransf_11"/>
</dbReference>
<dbReference type="AlphaFoldDB" id="A0A368Z9G9"/>
<evidence type="ECO:0000259" key="4">
    <source>
        <dbReference type="Pfam" id="PF08241"/>
    </source>
</evidence>